<dbReference type="Pfam" id="PF13332">
    <property type="entry name" value="Fil_haemagg_2"/>
    <property type="match status" value="5"/>
</dbReference>
<evidence type="ECO:0000313" key="9">
    <source>
        <dbReference type="EMBL" id="SFD80598.1"/>
    </source>
</evidence>
<organism evidence="9 10">
    <name type="scientific">Pseudomonas citronellolis</name>
    <dbReference type="NCBI Taxonomy" id="53408"/>
    <lineage>
        <taxon>Bacteria</taxon>
        <taxon>Pseudomonadati</taxon>
        <taxon>Pseudomonadota</taxon>
        <taxon>Gammaproteobacteria</taxon>
        <taxon>Pseudomonadales</taxon>
        <taxon>Pseudomonadaceae</taxon>
        <taxon>Pseudomonas</taxon>
    </lineage>
</organism>
<evidence type="ECO:0000256" key="4">
    <source>
        <dbReference type="ARBA" id="ARBA00023026"/>
    </source>
</evidence>
<evidence type="ECO:0000313" key="10">
    <source>
        <dbReference type="Proteomes" id="UP000183385"/>
    </source>
</evidence>
<feature type="chain" id="PRO_5042918565" evidence="7">
    <location>
        <begin position="29"/>
        <end position="3137"/>
    </location>
</feature>
<dbReference type="EMBL" id="FOLS01000038">
    <property type="protein sequence ID" value="SFD80598.1"/>
    <property type="molecule type" value="Genomic_DNA"/>
</dbReference>
<proteinExistence type="inferred from homology"/>
<keyword evidence="4" id="KW-0843">Virulence</keyword>
<dbReference type="Gene3D" id="2.160.20.10">
    <property type="entry name" value="Single-stranded right-handed beta-helix, Pectin lyase-like"/>
    <property type="match status" value="1"/>
</dbReference>
<keyword evidence="10" id="KW-1185">Reference proteome</keyword>
<comment type="similarity">
    <text evidence="5">In the N-terminal section; belongs to the CdiA toxin family.</text>
</comment>
<evidence type="ECO:0000256" key="7">
    <source>
        <dbReference type="SAM" id="SignalP"/>
    </source>
</evidence>
<feature type="region of interest" description="Disordered" evidence="6">
    <location>
        <begin position="2166"/>
        <end position="2185"/>
    </location>
</feature>
<evidence type="ECO:0000256" key="6">
    <source>
        <dbReference type="SAM" id="MobiDB-lite"/>
    </source>
</evidence>
<dbReference type="Pfam" id="PF04829">
    <property type="entry name" value="PT-VENN"/>
    <property type="match status" value="1"/>
</dbReference>
<keyword evidence="2" id="KW-0800">Toxin</keyword>
<keyword evidence="3" id="KW-1266">Target cell cytoplasm</keyword>
<accession>A0AAQ1KP23</accession>
<dbReference type="InterPro" id="IPR008638">
    <property type="entry name" value="FhaB/CdiA-like_TPS"/>
</dbReference>
<keyword evidence="7" id="KW-0732">Signal</keyword>
<feature type="signal peptide" evidence="7">
    <location>
        <begin position="1"/>
        <end position="28"/>
    </location>
</feature>
<dbReference type="GO" id="GO:0090729">
    <property type="term" value="F:toxin activity"/>
    <property type="evidence" value="ECO:0007669"/>
    <property type="project" value="UniProtKB-KW"/>
</dbReference>
<comment type="subcellular location">
    <subcellularLocation>
        <location evidence="1">Target cell</location>
        <location evidence="1">Target cell cytoplasm</location>
    </subcellularLocation>
</comment>
<reference evidence="9 10" key="1">
    <citation type="submission" date="2016-10" db="EMBL/GenBank/DDBJ databases">
        <authorList>
            <person name="Varghese N."/>
            <person name="Submissions S."/>
        </authorList>
    </citation>
    <scope>NUCLEOTIDE SEQUENCE [LARGE SCALE GENOMIC DNA]</scope>
    <source>
        <strain evidence="9 10">LMG 18378</strain>
    </source>
</reference>
<evidence type="ECO:0000256" key="3">
    <source>
        <dbReference type="ARBA" id="ARBA00022913"/>
    </source>
</evidence>
<gene>
    <name evidence="9" type="ORF">SAMN05216577_13817</name>
</gene>
<protein>
    <submittedName>
        <fullName evidence="9">Filamentous hemagglutinin</fullName>
    </submittedName>
</protein>
<dbReference type="Pfam" id="PF14436">
    <property type="entry name" value="EndoU_bacteria"/>
    <property type="match status" value="1"/>
</dbReference>
<dbReference type="InterPro" id="IPR008619">
    <property type="entry name" value="Filamentous_hemagglutn_rpt"/>
</dbReference>
<dbReference type="Pfam" id="PF05594">
    <property type="entry name" value="Fil_haemagg"/>
    <property type="match status" value="9"/>
</dbReference>
<dbReference type="SMART" id="SM00912">
    <property type="entry name" value="Haemagg_act"/>
    <property type="match status" value="1"/>
</dbReference>
<comment type="caution">
    <text evidence="9">The sequence shown here is derived from an EMBL/GenBank/DDBJ whole genome shotgun (WGS) entry which is preliminary data.</text>
</comment>
<feature type="domain" description="Filamentous haemagglutinin FhaB/tRNA nuclease CdiA-like TPS" evidence="8">
    <location>
        <begin position="47"/>
        <end position="168"/>
    </location>
</feature>
<dbReference type="InterPro" id="IPR006914">
    <property type="entry name" value="VENN_dom"/>
</dbReference>
<evidence type="ECO:0000259" key="8">
    <source>
        <dbReference type="SMART" id="SM00912"/>
    </source>
</evidence>
<feature type="compositionally biased region" description="Low complexity" evidence="6">
    <location>
        <begin position="2167"/>
        <end position="2178"/>
    </location>
</feature>
<evidence type="ECO:0000256" key="5">
    <source>
        <dbReference type="ARBA" id="ARBA00024043"/>
    </source>
</evidence>
<dbReference type="Proteomes" id="UP000183385">
    <property type="component" value="Unassembled WGS sequence"/>
</dbReference>
<dbReference type="GO" id="GO:0004519">
    <property type="term" value="F:endonuclease activity"/>
    <property type="evidence" value="ECO:0007669"/>
    <property type="project" value="InterPro"/>
</dbReference>
<dbReference type="InterPro" id="IPR011050">
    <property type="entry name" value="Pectin_lyase_fold/virulence"/>
</dbReference>
<dbReference type="InterPro" id="IPR029501">
    <property type="entry name" value="EndoU_bac"/>
</dbReference>
<dbReference type="NCBIfam" id="TIGR01731">
    <property type="entry name" value="fil_hemag_20aa"/>
    <property type="match status" value="26"/>
</dbReference>
<dbReference type="InterPro" id="IPR025157">
    <property type="entry name" value="Hemagglutinin_rpt"/>
</dbReference>
<dbReference type="InterPro" id="IPR012334">
    <property type="entry name" value="Pectin_lyas_fold"/>
</dbReference>
<evidence type="ECO:0000256" key="1">
    <source>
        <dbReference type="ARBA" id="ARBA00004219"/>
    </source>
</evidence>
<dbReference type="NCBIfam" id="TIGR01901">
    <property type="entry name" value="adhes_NPXG"/>
    <property type="match status" value="1"/>
</dbReference>
<dbReference type="InterPro" id="IPR010069">
    <property type="entry name" value="CdiA_FHA1_rpt"/>
</dbReference>
<sequence>MDIRRPLYQAIASALAGLLFLNPIVAAAAQLAVDAAAGGNTQIGAAGNGVPIVNIATPNGSGLSHNKFSDYNVGQQGLILNNATGKTQGTQLGGIILGNPNLKGQAAQKILNEVTGGSPTQLKGYTEVAGQGAHVIVANPHGITCNGCGFINTPRATLTTGKPILAGERLQGYDVDGGEIAIEGAGLNAGNLDQFDLITRSAKLNADLYAKQLTVVAGRNTVDAQTLVATAKPDDGSAKPQLAIDSSALGGMYANTIRLVGTEQGVGVKLAGNMAASAGDIRIDANGKLELAQVAASGDLALKGQDVALNGPAYAGGSASVQASGALSNAQSLAARQGVQLRAGSLDNAGQIVAGIDGEQRIAGQSLDIAADHVGNRGRLDATGSLSVAADTLDNAGQAYAERIDVDARRQLDNRGTLQGREVALRTRQFNNLGDSAQLIGERSLLLDAPAVVNLGGLVRFGDGQAASLNFTSLDNRNGRLEVNGGSLTLAGGTLDNQQGRIVAGSARIDAQRIDNAGGLIGTSGGDLALNSQGELNNAGGKLQAAQALRISAGAVDNRAGTQVGDSIYLAGSSLDNRQGGVLSAERGDLDLRLSGAFDNAAGLAQASGALLLDVGNLANAAGKLVAQRLDLTSRGVVDNSGGTLAAERLSLNAQSLANRNGRVQAGSALTLTAGDLDNANGLLLGGTLQADLASISDNSGGTLSADGALKLTVAQALNNALGRLQSVQGNLDVTAGSLDNRQGALAGAQLLLQTSGALDNRGGRIVGDGIQASADVIDNSAQGLLVAGADGLALTAQQRLSNDQGRIQSDAGLRLQAPQLENRGGVVLGQRVELLGGNLDNSQGGAVVGNGEQLSLSLDGVLNNATGLIDAGDQALLFTRAVGQLDNRGGTLRGERLDVLAGSVDNSASGRLLAGAAGLSVTAGALNNQRGLVHAQGGAVTAALGAGSLQNQAGTVQGDSVAISAASLDNSQADGEAGSIASLLGKLELVVGNLINRGGQLFGKSELSVTGNTLDNGGGQLSGGRVVLASSGALNNQGGLIESATSLELDSGTLDNSQGGRLRALGGDSSHIRSAGQLNNQGGSIGVASQAFELGSGAALLNGQGQVQHAGTGLFRLNAGSLVGAGSLTGLGEGQWQFGSVANAGQMRVNGALDLRVGQGLEVGAGERIASAGNLSVTAVYLNNQGELLSDGDLGLSLGGDAYNAGLLSAQRHLTLNAGNFTQQGGRLASGLDTRLSLAGNLNNQGWLIANQALRASAAQVNNTGTLGALGALDITSQGIANGADSLLFSGGDMTLRAASLSNRYGDLYSQGNLSFAGQDGGRAQSLSNRSGTIEAQGDIHLDVASLENARDVFAFEQTTTFGEFDVQCGQHCGGHDSFKRGKIDVNETLSERITQNSPAAWLTAGGNLTIDAGAVENRNSTLAANGDLTINADSLLNQGNTSRTGNKVVVINVVPGDYGKIPTGQWDTMENLARAFNTKMAAGTFDQDLYDQLWAIYNGDRWAIGTPVVTWSEDGVQSAPATLQAGNRVTLNVAHNLQNGTVSEYSLAQLTGQLAGSLLGGQLGTVNLTLNKQSSDAQASGPQTVQSVTHTAADGSQQVSFIPVDYSGVPFAAVDPTAADTFRLPQGQYGMFIRSPDPQSHYLIESNPALTDLGRFLNSDYLLGKLGFDPDQAWKRLGDGAYETRLIREAIQAQTGQRFLDGLTSDYDQFQYLMDNALAAKDALQLSVGVGLSAEQVAALTHDIVWMETRVIDGQQVLVPVVYLAQTDARNLRGGSLIQGRDLNLMAGGDLVNVGTLRASEDLSASAGGSILQGGLMDAGQRVSLLAGDSIRNALAGQIRGEQVDLTALKGDIVNDRTAVTAGIGGDEYRSFLDAGASISARSDLSLDAGRDITNRGSLASGGDSYLGAGRDINLQAVTDASRLRDIQQGGHHVTTTTVAQNHGSSLTAGGDLVLDAGRDLNVVGSQASAKGDLTAAAGRDINLSAVEDAASVEVRSKTSSSRTVEQTGQTRQLGAELTAGGDLVASAGQDLNLTASTISASNEAYLYASRDVNLQAAAETDSHALSKTKRSHGLLSSSEKKTEDTSLYTTQKGSLVSADKIAIRAGQDIGVSGSDVASTNGTSLLAGRNVLIDGATETSETSHAESKKKSGVMSSGGLGFTLGSASTQATQTSHSEQTRGSTIGSVLGNVDIQAGKDLTIRGSDVVAGKDINLIGQNVDILAAQNENRSEQTYKSKSSGLTLALSGTVGSAMDAGYQTAKQARHEDDSRLSALQGIKAGLTGVQAWQAAQQGTEGGGVSQFFGISASLGSQKSSSRQTQEQSVSQGSSLTAGNNLNILATGSGAVGQDGDIRIQGSQLKAGNDMLLAANRDILLEAAANTQKLDGKNKSSGGAVGVSVGYSADNGVGLSIFANANQGSGKEIGTGTTWTETTLDAGSQVKLVSGRDTTLKGAQVNGEQIIANVGRDLTLQSLQDSDYYDSKQKNVSAGASVAIIGTGGSASVSASQSKIDSNYKSVQEQTGLYAGKGGFQIDVGNHTQLDGSVIASTAEADKNRLSTGTLGWSSIDNKADYKSQQQSVSISSASDGSGKFISNMPSGMLVAYNHGDSASGTTGSAISNGTLEIRDPANQQQDVASLSRDVEHANGSISPIFDKEKEQNRLKQVQLIAEIGTQAMDIVRTQGEINASNAAKEELARNGISNPTKEQIEESAIYQQKMSQYGTGSQLQRAAQAVTAALQGLAGGDIGAALAGASAPYLANTIKQLTEGDREVQLMAHAVLGALVAQAQGNSAIAGAAGAATGEAMASVIAKQLYGKNTDDLSESEKQAVVALSSLAGGLAGGVLDGSAGGAVAGAKGGQNAVENNEFGGRLYVDHLFEAYVQSGGCGGATRQQCRQHYENEQLANGGLETAATFALLPVAIVGAAATPAILAAARAAAVACTTNPLLCVNEATIAVAEMGIGEALPAGVAGTVGAKLTLEQATKIRVAQEVERQTGQKLSADAVETILAGGRAKTTGQGYVDILSPEAKQHILYGDKPGSGGHMWPGQEGKTVFPEGWSADKIVHEIGDVVTSPETKWYAQTGTGGIYTAKGDPAKWVAYEVRDGVRMRIVYQPATGKVITAFPDDAPVPPYKPIK</sequence>
<dbReference type="Pfam" id="PF05860">
    <property type="entry name" value="TPS"/>
    <property type="match status" value="1"/>
</dbReference>
<feature type="region of interest" description="Disordered" evidence="6">
    <location>
        <begin position="2063"/>
        <end position="2091"/>
    </location>
</feature>
<evidence type="ECO:0000256" key="2">
    <source>
        <dbReference type="ARBA" id="ARBA00022656"/>
    </source>
</evidence>
<dbReference type="SUPFAM" id="SSF51126">
    <property type="entry name" value="Pectin lyase-like"/>
    <property type="match status" value="1"/>
</dbReference>
<name>A0AAQ1KP23_9PSED</name>